<name>A0A3N4L296_9PEZI</name>
<keyword evidence="1" id="KW-0472">Membrane</keyword>
<dbReference type="AlphaFoldDB" id="A0A3N4L296"/>
<evidence type="ECO:0000313" key="2">
    <source>
        <dbReference type="EMBL" id="RPB15779.1"/>
    </source>
</evidence>
<keyword evidence="3" id="KW-1185">Reference proteome</keyword>
<proteinExistence type="predicted"/>
<gene>
    <name evidence="2" type="ORF">P167DRAFT_378055</name>
</gene>
<dbReference type="EMBL" id="ML119111">
    <property type="protein sequence ID" value="RPB15779.1"/>
    <property type="molecule type" value="Genomic_DNA"/>
</dbReference>
<keyword evidence="1" id="KW-0812">Transmembrane</keyword>
<feature type="transmembrane region" description="Helical" evidence="1">
    <location>
        <begin position="58"/>
        <end position="83"/>
    </location>
</feature>
<evidence type="ECO:0000313" key="3">
    <source>
        <dbReference type="Proteomes" id="UP000277580"/>
    </source>
</evidence>
<keyword evidence="1" id="KW-1133">Transmembrane helix</keyword>
<dbReference type="Proteomes" id="UP000277580">
    <property type="component" value="Unassembled WGS sequence"/>
</dbReference>
<sequence length="112" mass="13575">MIADDVHDCLYECVCIIVFFSIFFLADKPSLKFLCLIFNVWGLWRWRRFSVNRVLYIFFYYFALFFSFPLSPLHCAFCCSFFLNIDLFWVSVFISSVSLFSRHFFVNTDQRF</sequence>
<dbReference type="InParanoid" id="A0A3N4L296"/>
<protein>
    <submittedName>
        <fullName evidence="2">Uncharacterized protein</fullName>
    </submittedName>
</protein>
<accession>A0A3N4L296</accession>
<organism evidence="2 3">
    <name type="scientific">Morchella conica CCBAS932</name>
    <dbReference type="NCBI Taxonomy" id="1392247"/>
    <lineage>
        <taxon>Eukaryota</taxon>
        <taxon>Fungi</taxon>
        <taxon>Dikarya</taxon>
        <taxon>Ascomycota</taxon>
        <taxon>Pezizomycotina</taxon>
        <taxon>Pezizomycetes</taxon>
        <taxon>Pezizales</taxon>
        <taxon>Morchellaceae</taxon>
        <taxon>Morchella</taxon>
    </lineage>
</organism>
<evidence type="ECO:0000256" key="1">
    <source>
        <dbReference type="SAM" id="Phobius"/>
    </source>
</evidence>
<feature type="transmembrane region" description="Helical" evidence="1">
    <location>
        <begin position="89"/>
        <end position="106"/>
    </location>
</feature>
<reference evidence="2 3" key="1">
    <citation type="journal article" date="2018" name="Nat. Ecol. Evol.">
        <title>Pezizomycetes genomes reveal the molecular basis of ectomycorrhizal truffle lifestyle.</title>
        <authorList>
            <person name="Murat C."/>
            <person name="Payen T."/>
            <person name="Noel B."/>
            <person name="Kuo A."/>
            <person name="Morin E."/>
            <person name="Chen J."/>
            <person name="Kohler A."/>
            <person name="Krizsan K."/>
            <person name="Balestrini R."/>
            <person name="Da Silva C."/>
            <person name="Montanini B."/>
            <person name="Hainaut M."/>
            <person name="Levati E."/>
            <person name="Barry K.W."/>
            <person name="Belfiori B."/>
            <person name="Cichocki N."/>
            <person name="Clum A."/>
            <person name="Dockter R.B."/>
            <person name="Fauchery L."/>
            <person name="Guy J."/>
            <person name="Iotti M."/>
            <person name="Le Tacon F."/>
            <person name="Lindquist E.A."/>
            <person name="Lipzen A."/>
            <person name="Malagnac F."/>
            <person name="Mello A."/>
            <person name="Molinier V."/>
            <person name="Miyauchi S."/>
            <person name="Poulain J."/>
            <person name="Riccioni C."/>
            <person name="Rubini A."/>
            <person name="Sitrit Y."/>
            <person name="Splivallo R."/>
            <person name="Traeger S."/>
            <person name="Wang M."/>
            <person name="Zifcakova L."/>
            <person name="Wipf D."/>
            <person name="Zambonelli A."/>
            <person name="Paolocci F."/>
            <person name="Nowrousian M."/>
            <person name="Ottonello S."/>
            <person name="Baldrian P."/>
            <person name="Spatafora J.W."/>
            <person name="Henrissat B."/>
            <person name="Nagy L.G."/>
            <person name="Aury J.M."/>
            <person name="Wincker P."/>
            <person name="Grigoriev I.V."/>
            <person name="Bonfante P."/>
            <person name="Martin F.M."/>
        </authorList>
    </citation>
    <scope>NUCLEOTIDE SEQUENCE [LARGE SCALE GENOMIC DNA]</scope>
    <source>
        <strain evidence="2 3">CCBAS932</strain>
    </source>
</reference>